<keyword evidence="1" id="KW-0472">Membrane</keyword>
<keyword evidence="1" id="KW-0812">Transmembrane</keyword>
<evidence type="ECO:0000256" key="1">
    <source>
        <dbReference type="SAM" id="Phobius"/>
    </source>
</evidence>
<dbReference type="EMBL" id="AP018495">
    <property type="protein sequence ID" value="BBI30413.1"/>
    <property type="molecule type" value="Genomic_DNA"/>
</dbReference>
<feature type="transmembrane region" description="Helical" evidence="1">
    <location>
        <begin position="125"/>
        <end position="145"/>
    </location>
</feature>
<proteinExistence type="predicted"/>
<keyword evidence="1" id="KW-1133">Transmembrane helix</keyword>
<reference evidence="3" key="1">
    <citation type="journal article" date="2019" name="J. Virol.">
        <title>Medusavirus, a novel large DNA virus discovered from hot spring water.</title>
        <authorList>
            <person name="Yoshikawa G."/>
            <person name="Blanc-Mathieu R."/>
            <person name="Song C."/>
            <person name="Kayama Y."/>
            <person name="Mochizuki T."/>
            <person name="Murata K."/>
            <person name="Ogata H."/>
            <person name="Takemura M."/>
        </authorList>
    </citation>
    <scope>NUCLEOTIDE SEQUENCE [LARGE SCALE GENOMIC DNA]</scope>
</reference>
<evidence type="ECO:0000313" key="2">
    <source>
        <dbReference type="EMBL" id="BBI30413.1"/>
    </source>
</evidence>
<keyword evidence="3" id="KW-1185">Reference proteome</keyword>
<accession>A0A3T1CX54</accession>
<dbReference type="KEGG" id="vg:80540765"/>
<protein>
    <submittedName>
        <fullName evidence="2">Uncharacterized protein</fullName>
    </submittedName>
</protein>
<name>A0A3T1CX54_9VIRU</name>
<sequence length="150" mass="17132">MTAIKTSRTATMYQLLILTTLLQMNEANRWIRTDCPADTHCIYTNDPTCFAAQDCPDDEMEVDPNWQWDDEAQCWIELGPNIDRDQLLPGIVCSKHRPYRVVGSSRKEHVGSMFAAADHASTSEIFYFALFAFHAFLFAIALLLIRVVKK</sequence>
<dbReference type="Proteomes" id="UP001161669">
    <property type="component" value="Segment"/>
</dbReference>
<organism evidence="2 3">
    <name type="scientific">Acanthamoeba castellanii medusavirus J1</name>
    <dbReference type="NCBI Taxonomy" id="3114988"/>
    <lineage>
        <taxon>Viruses</taxon>
        <taxon>Varidnaviria</taxon>
        <taxon>Bamfordvirae</taxon>
        <taxon>Nucleocytoviricota</taxon>
        <taxon>Megaviricetes</taxon>
        <taxon>Mamonoviridae</taxon>
        <taxon>Medusavirus</taxon>
        <taxon>Medusavirus medusae</taxon>
    </lineage>
</organism>
<evidence type="ECO:0000313" key="3">
    <source>
        <dbReference type="Proteomes" id="UP001161669"/>
    </source>
</evidence>